<dbReference type="GO" id="GO:0005829">
    <property type="term" value="C:cytosol"/>
    <property type="evidence" value="ECO:0007669"/>
    <property type="project" value="TreeGrafter"/>
</dbReference>
<evidence type="ECO:0000256" key="3">
    <source>
        <dbReference type="ARBA" id="ARBA00023163"/>
    </source>
</evidence>
<evidence type="ECO:0000259" key="4">
    <source>
        <dbReference type="PROSITE" id="PS50943"/>
    </source>
</evidence>
<sequence>MQENIDVIGQNLQVLRKERGLSLEKVSTLTDVSKGMLAQIERGDSIPTVTTLWKIAKGLKVSFSSLITQQQKAMKVIKKADIQTVTEEDGAYRVHNIVPFSPEKLFELYIVEIDGGASHFSDAHPNGVEEHIYVNKGTLKVDVNGKLTELCEGEGLIFDGSQPHTYINTTDELVKITLIMYYNK</sequence>
<protein>
    <submittedName>
        <fullName evidence="5">HTH-type transcriptional regulator SutR</fullName>
    </submittedName>
</protein>
<dbReference type="InterPro" id="IPR001387">
    <property type="entry name" value="Cro/C1-type_HTH"/>
</dbReference>
<dbReference type="Gene3D" id="2.60.120.10">
    <property type="entry name" value="Jelly Rolls"/>
    <property type="match status" value="1"/>
</dbReference>
<dbReference type="Pfam" id="PF07883">
    <property type="entry name" value="Cupin_2"/>
    <property type="match status" value="1"/>
</dbReference>
<name>A0A6V7R3B7_9STAP</name>
<dbReference type="PANTHER" id="PTHR46797">
    <property type="entry name" value="HTH-TYPE TRANSCRIPTIONAL REGULATOR"/>
    <property type="match status" value="1"/>
</dbReference>
<feature type="domain" description="HTH cro/C1-type" evidence="4">
    <location>
        <begin position="12"/>
        <end position="66"/>
    </location>
</feature>
<dbReference type="SUPFAM" id="SSF51182">
    <property type="entry name" value="RmlC-like cupins"/>
    <property type="match status" value="1"/>
</dbReference>
<dbReference type="InterPro" id="IPR010982">
    <property type="entry name" value="Lambda_DNA-bd_dom_sf"/>
</dbReference>
<evidence type="ECO:0000313" key="6">
    <source>
        <dbReference type="Proteomes" id="UP000589351"/>
    </source>
</evidence>
<comment type="caution">
    <text evidence="5">The sequence shown here is derived from an EMBL/GenBank/DDBJ whole genome shotgun (WGS) entry which is preliminary data.</text>
</comment>
<dbReference type="CDD" id="cd02209">
    <property type="entry name" value="cupin_XRE_C"/>
    <property type="match status" value="1"/>
</dbReference>
<keyword evidence="1" id="KW-0805">Transcription regulation</keyword>
<keyword evidence="6" id="KW-1185">Reference proteome</keyword>
<keyword evidence="3" id="KW-0804">Transcription</keyword>
<evidence type="ECO:0000313" key="5">
    <source>
        <dbReference type="EMBL" id="CAD2071867.1"/>
    </source>
</evidence>
<reference evidence="5 6" key="1">
    <citation type="submission" date="2020-07" db="EMBL/GenBank/DDBJ databases">
        <authorList>
            <person name="Criscuolo A."/>
        </authorList>
    </citation>
    <scope>NUCLEOTIDE SEQUENCE [LARGE SCALE GENOMIC DNA]</scope>
    <source>
        <strain evidence="5">CIP111649</strain>
    </source>
</reference>
<dbReference type="AlphaFoldDB" id="A0A6V7R3B7"/>
<dbReference type="Proteomes" id="UP000589351">
    <property type="component" value="Unassembled WGS sequence"/>
</dbReference>
<dbReference type="PROSITE" id="PS50943">
    <property type="entry name" value="HTH_CROC1"/>
    <property type="match status" value="1"/>
</dbReference>
<dbReference type="InterPro" id="IPR011051">
    <property type="entry name" value="RmlC_Cupin_sf"/>
</dbReference>
<dbReference type="Pfam" id="PF01381">
    <property type="entry name" value="HTH_3"/>
    <property type="match status" value="1"/>
</dbReference>
<dbReference type="GO" id="GO:0003677">
    <property type="term" value="F:DNA binding"/>
    <property type="evidence" value="ECO:0007669"/>
    <property type="project" value="UniProtKB-KW"/>
</dbReference>
<evidence type="ECO:0000256" key="1">
    <source>
        <dbReference type="ARBA" id="ARBA00023015"/>
    </source>
</evidence>
<dbReference type="InterPro" id="IPR013096">
    <property type="entry name" value="Cupin_2"/>
</dbReference>
<evidence type="ECO:0000256" key="2">
    <source>
        <dbReference type="ARBA" id="ARBA00023125"/>
    </source>
</evidence>
<dbReference type="SMART" id="SM00530">
    <property type="entry name" value="HTH_XRE"/>
    <property type="match status" value="1"/>
</dbReference>
<proteinExistence type="predicted"/>
<dbReference type="GO" id="GO:0003700">
    <property type="term" value="F:DNA-binding transcription factor activity"/>
    <property type="evidence" value="ECO:0007669"/>
    <property type="project" value="TreeGrafter"/>
</dbReference>
<gene>
    <name evidence="5" type="primary">sutR</name>
    <name evidence="5" type="ORF">JEODO184_00448</name>
</gene>
<dbReference type="PANTHER" id="PTHR46797:SF23">
    <property type="entry name" value="HTH-TYPE TRANSCRIPTIONAL REGULATOR SUTR"/>
    <property type="match status" value="1"/>
</dbReference>
<organism evidence="5 6">
    <name type="scientific">Jeotgalicoccus meleagridis</name>
    <dbReference type="NCBI Taxonomy" id="2759181"/>
    <lineage>
        <taxon>Bacteria</taxon>
        <taxon>Bacillati</taxon>
        <taxon>Bacillota</taxon>
        <taxon>Bacilli</taxon>
        <taxon>Bacillales</taxon>
        <taxon>Staphylococcaceae</taxon>
        <taxon>Jeotgalicoccus</taxon>
    </lineage>
</organism>
<dbReference type="RefSeq" id="WP_235962193.1">
    <property type="nucleotide sequence ID" value="NZ_CAJEWD010000003.1"/>
</dbReference>
<dbReference type="Gene3D" id="1.10.260.40">
    <property type="entry name" value="lambda repressor-like DNA-binding domains"/>
    <property type="match status" value="1"/>
</dbReference>
<dbReference type="CDD" id="cd00093">
    <property type="entry name" value="HTH_XRE"/>
    <property type="match status" value="1"/>
</dbReference>
<dbReference type="EMBL" id="CAJEWD010000003">
    <property type="protein sequence ID" value="CAD2071867.1"/>
    <property type="molecule type" value="Genomic_DNA"/>
</dbReference>
<keyword evidence="2" id="KW-0238">DNA-binding</keyword>
<dbReference type="InterPro" id="IPR050807">
    <property type="entry name" value="TransReg_Diox_bact_type"/>
</dbReference>
<dbReference type="InterPro" id="IPR014710">
    <property type="entry name" value="RmlC-like_jellyroll"/>
</dbReference>
<dbReference type="SUPFAM" id="SSF47413">
    <property type="entry name" value="lambda repressor-like DNA-binding domains"/>
    <property type="match status" value="1"/>
</dbReference>
<accession>A0A6V7R3B7</accession>